<dbReference type="FunFam" id="1.10.510.10:FF:000358">
    <property type="entry name" value="Putative leucine-rich repeat receptor-like serine/threonine-protein kinase"/>
    <property type="match status" value="1"/>
</dbReference>
<dbReference type="GO" id="GO:0005524">
    <property type="term" value="F:ATP binding"/>
    <property type="evidence" value="ECO:0007669"/>
    <property type="project" value="UniProtKB-KW"/>
</dbReference>
<sequence>MISIATHCNVIRARGFCITQKRKLLVYPHMVNGSVAFWLRERNDSLPPIGWLTRMKIALGAAKGLAYLHHDCPRKIIHCSVKASNIFLDGNFEAVLADLSLGEFVDCCGNDIVTPVKGRIGHIAPEYLATGKCSMKNDVFAYGVFLLELITAQRGFDLARLANGDDMMLIDWVKHIYKEREWKVIVDAELQGKITDEEVEELLQIALICTRDDPEERPTMLEVARRLEVTYHLAKGEAEWSMEDFNVDILEGRDVENSSLDKLHAATEGFSNKIIKVQLLVFPLMVNGSVDSWLTGRHESQPPLTWKQRKNIAIGAARGLAHLHDKCGKKIIHCDVKAANILLDDNFESVVADFKSANYGAFLLELITGRRIINLIHVADENDRMCVGLERRWESLADNEGGDDFMEAAGESRCLLHKIQPRQTSKDGGCRDDVRISLGCGSEFRRAVRNKKRMVVLLVRHQKN</sequence>
<name>A0A8X8YRW9_SALSN</name>
<evidence type="ECO:0000256" key="7">
    <source>
        <dbReference type="ARBA" id="ARBA00022679"/>
    </source>
</evidence>
<keyword evidence="9" id="KW-0732">Signal</keyword>
<evidence type="ECO:0000256" key="16">
    <source>
        <dbReference type="ARBA" id="ARBA00023170"/>
    </source>
</evidence>
<dbReference type="SMART" id="SM00220">
    <property type="entry name" value="S_TKc"/>
    <property type="match status" value="1"/>
</dbReference>
<dbReference type="EC" id="2.7.11.1" evidence="2"/>
<proteinExistence type="predicted"/>
<dbReference type="AlphaFoldDB" id="A0A8X8YRW9"/>
<evidence type="ECO:0000256" key="4">
    <source>
        <dbReference type="ARBA" id="ARBA00022527"/>
    </source>
</evidence>
<reference evidence="21" key="2">
    <citation type="submission" date="2020-08" db="EMBL/GenBank/DDBJ databases">
        <title>Plant Genome Project.</title>
        <authorList>
            <person name="Zhang R.-G."/>
        </authorList>
    </citation>
    <scope>NUCLEOTIDE SEQUENCE</scope>
    <source>
        <strain evidence="21">Huo1</strain>
        <tissue evidence="21">Leaf</tissue>
    </source>
</reference>
<evidence type="ECO:0000256" key="14">
    <source>
        <dbReference type="ARBA" id="ARBA00022989"/>
    </source>
</evidence>
<dbReference type="Proteomes" id="UP000298416">
    <property type="component" value="Unassembled WGS sequence"/>
</dbReference>
<keyword evidence="12" id="KW-0418">Kinase</keyword>
<keyword evidence="7" id="KW-0808">Transferase</keyword>
<comment type="caution">
    <text evidence="21">The sequence shown here is derived from an EMBL/GenBank/DDBJ whole genome shotgun (WGS) entry which is preliminary data.</text>
</comment>
<evidence type="ECO:0000256" key="13">
    <source>
        <dbReference type="ARBA" id="ARBA00022840"/>
    </source>
</evidence>
<evidence type="ECO:0000256" key="3">
    <source>
        <dbReference type="ARBA" id="ARBA00022475"/>
    </source>
</evidence>
<keyword evidence="6" id="KW-0433">Leucine-rich repeat</keyword>
<dbReference type="GO" id="GO:0004674">
    <property type="term" value="F:protein serine/threonine kinase activity"/>
    <property type="evidence" value="ECO:0007669"/>
    <property type="project" value="UniProtKB-KW"/>
</dbReference>
<keyword evidence="16" id="KW-0675">Receptor</keyword>
<accession>A0A8X8YRW9</accession>
<keyword evidence="11" id="KW-0547">Nucleotide-binding</keyword>
<dbReference type="Pfam" id="PF00069">
    <property type="entry name" value="Pkinase"/>
    <property type="match status" value="1"/>
</dbReference>
<keyword evidence="10" id="KW-0677">Repeat</keyword>
<evidence type="ECO:0000256" key="9">
    <source>
        <dbReference type="ARBA" id="ARBA00022729"/>
    </source>
</evidence>
<evidence type="ECO:0000256" key="6">
    <source>
        <dbReference type="ARBA" id="ARBA00022614"/>
    </source>
</evidence>
<comment type="subcellular location">
    <subcellularLocation>
        <location evidence="1">Cell membrane</location>
        <topology evidence="1">Single-pass membrane protein</topology>
    </subcellularLocation>
</comment>
<evidence type="ECO:0000256" key="12">
    <source>
        <dbReference type="ARBA" id="ARBA00022777"/>
    </source>
</evidence>
<dbReference type="PROSITE" id="PS50011">
    <property type="entry name" value="PROTEIN_KINASE_DOM"/>
    <property type="match status" value="1"/>
</dbReference>
<evidence type="ECO:0000256" key="17">
    <source>
        <dbReference type="ARBA" id="ARBA00023180"/>
    </source>
</evidence>
<comment type="catalytic activity">
    <reaction evidence="18">
        <text>L-threonyl-[protein] + ATP = O-phospho-L-threonyl-[protein] + ADP + H(+)</text>
        <dbReference type="Rhea" id="RHEA:46608"/>
        <dbReference type="Rhea" id="RHEA-COMP:11060"/>
        <dbReference type="Rhea" id="RHEA-COMP:11605"/>
        <dbReference type="ChEBI" id="CHEBI:15378"/>
        <dbReference type="ChEBI" id="CHEBI:30013"/>
        <dbReference type="ChEBI" id="CHEBI:30616"/>
        <dbReference type="ChEBI" id="CHEBI:61977"/>
        <dbReference type="ChEBI" id="CHEBI:456216"/>
        <dbReference type="EC" id="2.7.11.1"/>
    </reaction>
</comment>
<dbReference type="GO" id="GO:0005886">
    <property type="term" value="C:plasma membrane"/>
    <property type="evidence" value="ECO:0007669"/>
    <property type="project" value="UniProtKB-SubCell"/>
</dbReference>
<protein>
    <recommendedName>
        <fullName evidence="2">non-specific serine/threonine protein kinase</fullName>
        <ecNumber evidence="2">2.7.11.1</ecNumber>
    </recommendedName>
</protein>
<evidence type="ECO:0000313" key="21">
    <source>
        <dbReference type="EMBL" id="KAG6436645.1"/>
    </source>
</evidence>
<evidence type="ECO:0000256" key="18">
    <source>
        <dbReference type="ARBA" id="ARBA00047899"/>
    </source>
</evidence>
<reference evidence="21" key="1">
    <citation type="submission" date="2018-01" db="EMBL/GenBank/DDBJ databases">
        <authorList>
            <person name="Mao J.F."/>
        </authorList>
    </citation>
    <scope>NUCLEOTIDE SEQUENCE</scope>
    <source>
        <strain evidence="21">Huo1</strain>
        <tissue evidence="21">Leaf</tissue>
    </source>
</reference>
<keyword evidence="4" id="KW-0723">Serine/threonine-protein kinase</keyword>
<dbReference type="InterPro" id="IPR047117">
    <property type="entry name" value="PERK1-13-like"/>
</dbReference>
<evidence type="ECO:0000256" key="2">
    <source>
        <dbReference type="ARBA" id="ARBA00012513"/>
    </source>
</evidence>
<dbReference type="InterPro" id="IPR001245">
    <property type="entry name" value="Ser-Thr/Tyr_kinase_cat_dom"/>
</dbReference>
<keyword evidence="5" id="KW-0597">Phosphoprotein</keyword>
<dbReference type="Pfam" id="PF07714">
    <property type="entry name" value="PK_Tyr_Ser-Thr"/>
    <property type="match status" value="1"/>
</dbReference>
<dbReference type="Gene3D" id="1.10.510.10">
    <property type="entry name" value="Transferase(Phosphotransferase) domain 1"/>
    <property type="match status" value="2"/>
</dbReference>
<evidence type="ECO:0000313" key="22">
    <source>
        <dbReference type="Proteomes" id="UP000298416"/>
    </source>
</evidence>
<comment type="catalytic activity">
    <reaction evidence="19">
        <text>L-seryl-[protein] + ATP = O-phospho-L-seryl-[protein] + ADP + H(+)</text>
        <dbReference type="Rhea" id="RHEA:17989"/>
        <dbReference type="Rhea" id="RHEA-COMP:9863"/>
        <dbReference type="Rhea" id="RHEA-COMP:11604"/>
        <dbReference type="ChEBI" id="CHEBI:15378"/>
        <dbReference type="ChEBI" id="CHEBI:29999"/>
        <dbReference type="ChEBI" id="CHEBI:30616"/>
        <dbReference type="ChEBI" id="CHEBI:83421"/>
        <dbReference type="ChEBI" id="CHEBI:456216"/>
        <dbReference type="EC" id="2.7.11.1"/>
    </reaction>
</comment>
<evidence type="ECO:0000256" key="10">
    <source>
        <dbReference type="ARBA" id="ARBA00022737"/>
    </source>
</evidence>
<keyword evidence="3" id="KW-1003">Cell membrane</keyword>
<evidence type="ECO:0000256" key="5">
    <source>
        <dbReference type="ARBA" id="ARBA00022553"/>
    </source>
</evidence>
<evidence type="ECO:0000256" key="11">
    <source>
        <dbReference type="ARBA" id="ARBA00022741"/>
    </source>
</evidence>
<evidence type="ECO:0000256" key="1">
    <source>
        <dbReference type="ARBA" id="ARBA00004162"/>
    </source>
</evidence>
<feature type="domain" description="Protein kinase" evidence="20">
    <location>
        <begin position="1"/>
        <end position="231"/>
    </location>
</feature>
<evidence type="ECO:0000256" key="15">
    <source>
        <dbReference type="ARBA" id="ARBA00023136"/>
    </source>
</evidence>
<keyword evidence="8" id="KW-0812">Transmembrane</keyword>
<dbReference type="EMBL" id="PNBA02000001">
    <property type="protein sequence ID" value="KAG6436645.1"/>
    <property type="molecule type" value="Genomic_DNA"/>
</dbReference>
<dbReference type="SUPFAM" id="SSF56112">
    <property type="entry name" value="Protein kinase-like (PK-like)"/>
    <property type="match status" value="2"/>
</dbReference>
<gene>
    <name evidence="21" type="ORF">SASPL_101547</name>
</gene>
<keyword evidence="17" id="KW-0325">Glycoprotein</keyword>
<dbReference type="InterPro" id="IPR000719">
    <property type="entry name" value="Prot_kinase_dom"/>
</dbReference>
<keyword evidence="15" id="KW-0472">Membrane</keyword>
<keyword evidence="14" id="KW-1133">Transmembrane helix</keyword>
<keyword evidence="22" id="KW-1185">Reference proteome</keyword>
<evidence type="ECO:0000256" key="19">
    <source>
        <dbReference type="ARBA" id="ARBA00048679"/>
    </source>
</evidence>
<evidence type="ECO:0000259" key="20">
    <source>
        <dbReference type="PROSITE" id="PS50011"/>
    </source>
</evidence>
<dbReference type="InterPro" id="IPR011009">
    <property type="entry name" value="Kinase-like_dom_sf"/>
</dbReference>
<keyword evidence="13" id="KW-0067">ATP-binding</keyword>
<dbReference type="PANTHER" id="PTHR47982">
    <property type="entry name" value="PROLINE-RICH RECEPTOR-LIKE PROTEIN KINASE PERK4"/>
    <property type="match status" value="1"/>
</dbReference>
<organism evidence="21">
    <name type="scientific">Salvia splendens</name>
    <name type="common">Scarlet sage</name>
    <dbReference type="NCBI Taxonomy" id="180675"/>
    <lineage>
        <taxon>Eukaryota</taxon>
        <taxon>Viridiplantae</taxon>
        <taxon>Streptophyta</taxon>
        <taxon>Embryophyta</taxon>
        <taxon>Tracheophyta</taxon>
        <taxon>Spermatophyta</taxon>
        <taxon>Magnoliopsida</taxon>
        <taxon>eudicotyledons</taxon>
        <taxon>Gunneridae</taxon>
        <taxon>Pentapetalae</taxon>
        <taxon>asterids</taxon>
        <taxon>lamiids</taxon>
        <taxon>Lamiales</taxon>
        <taxon>Lamiaceae</taxon>
        <taxon>Nepetoideae</taxon>
        <taxon>Mentheae</taxon>
        <taxon>Salviinae</taxon>
        <taxon>Salvia</taxon>
        <taxon>Salvia subgen. Calosphace</taxon>
        <taxon>core Calosphace</taxon>
    </lineage>
</organism>
<evidence type="ECO:0000256" key="8">
    <source>
        <dbReference type="ARBA" id="ARBA00022692"/>
    </source>
</evidence>